<dbReference type="AlphaFoldDB" id="A0A6A4XFA1"/>
<keyword evidence="3" id="KW-0560">Oxidoreductase</keyword>
<evidence type="ECO:0000313" key="3">
    <source>
        <dbReference type="EMBL" id="KAF0313152.1"/>
    </source>
</evidence>
<keyword evidence="3" id="KW-0223">Dioxygenase</keyword>
<protein>
    <submittedName>
        <fullName evidence="3">Leucoanthocyanidin dioxygenase</fullName>
    </submittedName>
</protein>
<keyword evidence="4" id="KW-1185">Reference proteome</keyword>
<accession>A0A6A4XFA1</accession>
<dbReference type="Pfam" id="PF14226">
    <property type="entry name" value="DIOX_N"/>
    <property type="match status" value="1"/>
</dbReference>
<evidence type="ECO:0000259" key="2">
    <source>
        <dbReference type="Pfam" id="PF14226"/>
    </source>
</evidence>
<dbReference type="EMBL" id="VIIS01000112">
    <property type="protein sequence ID" value="KAF0313152.1"/>
    <property type="molecule type" value="Genomic_DNA"/>
</dbReference>
<dbReference type="Proteomes" id="UP000440578">
    <property type="component" value="Unassembled WGS sequence"/>
</dbReference>
<sequence length="239" mass="25720">MESIPTLDMESEDLRELSDDARRLALGERILAALRGIGFVYLLNHDLPESLRSSVFQTGLRFFDLPLETKLKYHRFVRAGANGYMPPAEEDLSRSETADGAVHELKESWDMRTPDGGLPTADAPQFGADVSALMPALSALSLRVLGALEVALSRPGLFSTAHRRTAGGCQRVHAARRALPSGAGGGAGRRRALRHPLGLGQRHAATTGPVRRPGGAEPRWPLGARRRPCPAPCCSMSAT</sequence>
<dbReference type="InterPro" id="IPR026992">
    <property type="entry name" value="DIOX_N"/>
</dbReference>
<evidence type="ECO:0000313" key="4">
    <source>
        <dbReference type="Proteomes" id="UP000440578"/>
    </source>
</evidence>
<dbReference type="GO" id="GO:0051213">
    <property type="term" value="F:dioxygenase activity"/>
    <property type="evidence" value="ECO:0007669"/>
    <property type="project" value="UniProtKB-KW"/>
</dbReference>
<dbReference type="Gene3D" id="2.60.120.330">
    <property type="entry name" value="B-lactam Antibiotic, Isopenicillin N Synthase, Chain"/>
    <property type="match status" value="1"/>
</dbReference>
<dbReference type="InterPro" id="IPR027443">
    <property type="entry name" value="IPNS-like_sf"/>
</dbReference>
<organism evidence="3 4">
    <name type="scientific">Amphibalanus amphitrite</name>
    <name type="common">Striped barnacle</name>
    <name type="synonym">Balanus amphitrite</name>
    <dbReference type="NCBI Taxonomy" id="1232801"/>
    <lineage>
        <taxon>Eukaryota</taxon>
        <taxon>Metazoa</taxon>
        <taxon>Ecdysozoa</taxon>
        <taxon>Arthropoda</taxon>
        <taxon>Crustacea</taxon>
        <taxon>Multicrustacea</taxon>
        <taxon>Cirripedia</taxon>
        <taxon>Thoracica</taxon>
        <taxon>Thoracicalcarea</taxon>
        <taxon>Balanomorpha</taxon>
        <taxon>Balanoidea</taxon>
        <taxon>Balanidae</taxon>
        <taxon>Amphibalaninae</taxon>
        <taxon>Amphibalanus</taxon>
    </lineage>
</organism>
<reference evidence="3 4" key="1">
    <citation type="submission" date="2019-07" db="EMBL/GenBank/DDBJ databases">
        <title>Draft genome assembly of a fouling barnacle, Amphibalanus amphitrite (Darwin, 1854): The first reference genome for Thecostraca.</title>
        <authorList>
            <person name="Kim W."/>
        </authorList>
    </citation>
    <scope>NUCLEOTIDE SEQUENCE [LARGE SCALE GENOMIC DNA]</scope>
    <source>
        <strain evidence="3">SNU_AA5</strain>
        <tissue evidence="3">Soma without cirri and trophi</tissue>
    </source>
</reference>
<comment type="caution">
    <text evidence="3">The sequence shown here is derived from an EMBL/GenBank/DDBJ whole genome shotgun (WGS) entry which is preliminary data.</text>
</comment>
<evidence type="ECO:0000256" key="1">
    <source>
        <dbReference type="SAM" id="MobiDB-lite"/>
    </source>
</evidence>
<dbReference type="OrthoDB" id="288590at2759"/>
<name>A0A6A4XFA1_AMPAM</name>
<gene>
    <name evidence="3" type="primary">ANS</name>
    <name evidence="3" type="ORF">FJT64_016293</name>
</gene>
<feature type="domain" description="Non-haem dioxygenase N-terminal" evidence="2">
    <location>
        <begin position="4"/>
        <end position="114"/>
    </location>
</feature>
<dbReference type="SUPFAM" id="SSF51197">
    <property type="entry name" value="Clavaminate synthase-like"/>
    <property type="match status" value="1"/>
</dbReference>
<proteinExistence type="predicted"/>
<feature type="region of interest" description="Disordered" evidence="1">
    <location>
        <begin position="196"/>
        <end position="223"/>
    </location>
</feature>